<organism evidence="2 3">
    <name type="scientific">Leptospira interrogans serovar Canicola</name>
    <dbReference type="NCBI Taxonomy" id="211880"/>
    <lineage>
        <taxon>Bacteria</taxon>
        <taxon>Pseudomonadati</taxon>
        <taxon>Spirochaetota</taxon>
        <taxon>Spirochaetia</taxon>
        <taxon>Leptospirales</taxon>
        <taxon>Leptospiraceae</taxon>
        <taxon>Leptospira</taxon>
    </lineage>
</organism>
<feature type="transmembrane region" description="Helical" evidence="1">
    <location>
        <begin position="6"/>
        <end position="22"/>
    </location>
</feature>
<reference evidence="2" key="1">
    <citation type="submission" date="2019-09" db="EMBL/GenBank/DDBJ databases">
        <title>Comparative Genomics of Leptospira interrogans Reveals Genome Plasticity - A Common Adaptive Strategy for Survival in Various Hosts.</title>
        <authorList>
            <person name="Ramli S.R."/>
            <person name="Bunk B."/>
            <person name="Goris M."/>
            <person name="Bhuju S."/>
            <person name="Jarek M."/>
            <person name="Sproer C."/>
            <person name="Mustakim S."/>
            <person name="Strommenger B."/>
            <person name="Pessler F."/>
        </authorList>
    </citation>
    <scope>NUCLEOTIDE SEQUENCE</scope>
    <source>
        <strain evidence="2">782</strain>
        <plasmid evidence="2">p4</plasmid>
    </source>
</reference>
<sequence length="196" mass="22996">MNLKTYLLISILFIQNCFWVNLENDSKIIEKKSIRRSLSLSIDFDYKNDEAINLDYQHYALSSLYIRAFRELNIFNQVSYDNPKSDYGIHIKTSLRSNSSRTFFFLLSALTLGVVPLYYTESMGLDVKITNQKTKREVYFTIPLDIHFISYIYATGHYRTFDRMGIASEVAKKVLYEGEKNQIMNFDDTNIKPIEN</sequence>
<dbReference type="RefSeq" id="WP_061257190.1">
    <property type="nucleotide sequence ID" value="NZ_CP043888.1"/>
</dbReference>
<name>A0AAQ0B0C1_LEPIR</name>
<accession>A0AAQ0B0C1</accession>
<gene>
    <name evidence="2" type="ORF">Lepto782_23065</name>
</gene>
<evidence type="ECO:0000313" key="2">
    <source>
        <dbReference type="EMBL" id="QOI45066.1"/>
    </source>
</evidence>
<keyword evidence="2" id="KW-0614">Plasmid</keyword>
<keyword evidence="1" id="KW-1133">Transmembrane helix</keyword>
<keyword evidence="1" id="KW-0472">Membrane</keyword>
<dbReference type="AlphaFoldDB" id="A0AAQ0B0C1"/>
<proteinExistence type="predicted"/>
<keyword evidence="1" id="KW-0812">Transmembrane</keyword>
<feature type="transmembrane region" description="Helical" evidence="1">
    <location>
        <begin position="102"/>
        <end position="119"/>
    </location>
</feature>
<dbReference type="EMBL" id="CP043888">
    <property type="protein sequence ID" value="QOI45066.1"/>
    <property type="molecule type" value="Genomic_DNA"/>
</dbReference>
<geneLocation type="plasmid" evidence="2 3">
    <name>p4</name>
</geneLocation>
<evidence type="ECO:0000313" key="3">
    <source>
        <dbReference type="Proteomes" id="UP000663124"/>
    </source>
</evidence>
<feature type="transmembrane region" description="Helical" evidence="1">
    <location>
        <begin position="139"/>
        <end position="156"/>
    </location>
</feature>
<dbReference type="Proteomes" id="UP000663124">
    <property type="component" value="Plasmid p4"/>
</dbReference>
<evidence type="ECO:0000256" key="1">
    <source>
        <dbReference type="SAM" id="Phobius"/>
    </source>
</evidence>
<protein>
    <submittedName>
        <fullName evidence="2">Uncharacterized protein</fullName>
    </submittedName>
</protein>